<feature type="compositionally biased region" description="Low complexity" evidence="1">
    <location>
        <begin position="157"/>
        <end position="173"/>
    </location>
</feature>
<feature type="compositionally biased region" description="Polar residues" evidence="1">
    <location>
        <begin position="298"/>
        <end position="309"/>
    </location>
</feature>
<accession>A0A8H7TLG4</accession>
<gene>
    <name evidence="2" type="ORF">IFR04_005029</name>
</gene>
<feature type="compositionally biased region" description="Polar residues" evidence="1">
    <location>
        <begin position="129"/>
        <end position="156"/>
    </location>
</feature>
<feature type="region of interest" description="Disordered" evidence="1">
    <location>
        <begin position="666"/>
        <end position="728"/>
    </location>
</feature>
<feature type="region of interest" description="Disordered" evidence="1">
    <location>
        <begin position="195"/>
        <end position="447"/>
    </location>
</feature>
<dbReference type="OrthoDB" id="5229017at2759"/>
<feature type="compositionally biased region" description="Low complexity" evidence="1">
    <location>
        <begin position="337"/>
        <end position="350"/>
    </location>
</feature>
<dbReference type="EMBL" id="JAFJYH010000059">
    <property type="protein sequence ID" value="KAG4421779.1"/>
    <property type="molecule type" value="Genomic_DNA"/>
</dbReference>
<feature type="compositionally biased region" description="Polar residues" evidence="1">
    <location>
        <begin position="30"/>
        <end position="51"/>
    </location>
</feature>
<feature type="compositionally biased region" description="Basic residues" evidence="1">
    <location>
        <begin position="429"/>
        <end position="438"/>
    </location>
</feature>
<feature type="compositionally biased region" description="Polar residues" evidence="1">
    <location>
        <begin position="694"/>
        <end position="706"/>
    </location>
</feature>
<feature type="compositionally biased region" description="Basic and acidic residues" evidence="1">
    <location>
        <begin position="405"/>
        <end position="420"/>
    </location>
</feature>
<feature type="region of interest" description="Disordered" evidence="1">
    <location>
        <begin position="87"/>
        <end position="178"/>
    </location>
</feature>
<keyword evidence="3" id="KW-1185">Reference proteome</keyword>
<name>A0A8H7TLG4_9HELO</name>
<feature type="compositionally biased region" description="Low complexity" evidence="1">
    <location>
        <begin position="95"/>
        <end position="105"/>
    </location>
</feature>
<dbReference type="AlphaFoldDB" id="A0A8H7TLG4"/>
<organism evidence="2 3">
    <name type="scientific">Cadophora malorum</name>
    <dbReference type="NCBI Taxonomy" id="108018"/>
    <lineage>
        <taxon>Eukaryota</taxon>
        <taxon>Fungi</taxon>
        <taxon>Dikarya</taxon>
        <taxon>Ascomycota</taxon>
        <taxon>Pezizomycotina</taxon>
        <taxon>Leotiomycetes</taxon>
        <taxon>Helotiales</taxon>
        <taxon>Ploettnerulaceae</taxon>
        <taxon>Cadophora</taxon>
    </lineage>
</organism>
<dbReference type="Proteomes" id="UP000664132">
    <property type="component" value="Unassembled WGS sequence"/>
</dbReference>
<feature type="compositionally biased region" description="Basic and acidic residues" evidence="1">
    <location>
        <begin position="267"/>
        <end position="291"/>
    </location>
</feature>
<evidence type="ECO:0000313" key="2">
    <source>
        <dbReference type="EMBL" id="KAG4421779.1"/>
    </source>
</evidence>
<feature type="compositionally biased region" description="Polar residues" evidence="1">
    <location>
        <begin position="108"/>
        <end position="119"/>
    </location>
</feature>
<feature type="region of interest" description="Disordered" evidence="1">
    <location>
        <begin position="19"/>
        <end position="69"/>
    </location>
</feature>
<proteinExistence type="predicted"/>
<comment type="caution">
    <text evidence="2">The sequence shown here is derived from an EMBL/GenBank/DDBJ whole genome shotgun (WGS) entry which is preliminary data.</text>
</comment>
<evidence type="ECO:0000313" key="3">
    <source>
        <dbReference type="Proteomes" id="UP000664132"/>
    </source>
</evidence>
<protein>
    <submittedName>
        <fullName evidence="2">Uncharacterized protein</fullName>
    </submittedName>
</protein>
<feature type="compositionally biased region" description="Low complexity" evidence="1">
    <location>
        <begin position="195"/>
        <end position="208"/>
    </location>
</feature>
<evidence type="ECO:0000256" key="1">
    <source>
        <dbReference type="SAM" id="MobiDB-lite"/>
    </source>
</evidence>
<sequence length="728" mass="81312">MAFDDELSDFSSLFTSYASNQPMRAEDNSSHGTASHNRNASKMSSQGQAMTSAFDFAQPHVNPDTRPLQIRKPSGQLRVARSQQQLNINEANHGVSSSPVYPPRRSSIRNFNDLNTSPSSHHRERGHQRQQSDTPSAYRSTISSKGDLLSDNSLDASTPSMTTSHTTQSTGSSNHAHYLSDSSGIIGNFVPVSASNMSNQRTSSSSARKQSMDIHARLRSPSRIPRPANPYEFEPDTPYAGQEQRQTQFSDFIEHPNGEFSPTPRAECGHRKNARSEEQGSYITRDDDHLLPPKRSYANLQRSESSPSLIQVRFEAPRERATSPDISAYYTEDSGHSSLPYRGRSPSPSRSNHKYEYFDTTPTYHDISQSFSTRSRSRSPVRRESNESAQHSVHGRYSGKTPVKTLDDVAERDENREYDVFRVSPTARQPKKRSRSPMKKMFGENGWLGKSPDEIQDVKLQVKKAAVIQKDKPTMIGKLRNKLGEFAEKADLSPGRAARCNDRHPKISILSVSLGPPEQARLLMEVELMLVHTANTFLMNQFSQGRMAVDSIKKTVDAWKAKGRHVVIEFQYDQATQRNLVAANQHNFRFYGERAGNDVRINSMLYNWKQVASAMAIRTFCDADTVILKLLFDVEQILELLGGAEAIMLRLQQIRATANEMMRLARQRKRAQTNPQGPQDAAGSATPGRAATWLSESSHNTASSRGPSIDADPYGGMKLVPESYNEAG</sequence>
<reference evidence="2" key="1">
    <citation type="submission" date="2021-02" db="EMBL/GenBank/DDBJ databases">
        <title>Genome sequence Cadophora malorum strain M34.</title>
        <authorList>
            <person name="Stefanovic E."/>
            <person name="Vu D."/>
            <person name="Scully C."/>
            <person name="Dijksterhuis J."/>
            <person name="Roader J."/>
            <person name="Houbraken J."/>
        </authorList>
    </citation>
    <scope>NUCLEOTIDE SEQUENCE</scope>
    <source>
        <strain evidence="2">M34</strain>
    </source>
</reference>